<proteinExistence type="predicted"/>
<dbReference type="AlphaFoldDB" id="A0A6A6J5I1"/>
<protein>
    <submittedName>
        <fullName evidence="2">Uncharacterized protein</fullName>
    </submittedName>
</protein>
<dbReference type="OrthoDB" id="10251048at2759"/>
<feature type="compositionally biased region" description="Polar residues" evidence="1">
    <location>
        <begin position="16"/>
        <end position="35"/>
    </location>
</feature>
<accession>A0A6A6J5I1</accession>
<organism evidence="2 3">
    <name type="scientific">Westerdykella ornata</name>
    <dbReference type="NCBI Taxonomy" id="318751"/>
    <lineage>
        <taxon>Eukaryota</taxon>
        <taxon>Fungi</taxon>
        <taxon>Dikarya</taxon>
        <taxon>Ascomycota</taxon>
        <taxon>Pezizomycotina</taxon>
        <taxon>Dothideomycetes</taxon>
        <taxon>Pleosporomycetidae</taxon>
        <taxon>Pleosporales</taxon>
        <taxon>Sporormiaceae</taxon>
        <taxon>Westerdykella</taxon>
    </lineage>
</organism>
<sequence>MARGHESEYLVEGDNLPNSSATLAQYARQPSNRPRSGNRHFRPLEHSDLPEDDDNTYDEPHTDSSPPGVYGGTHICQAVTNSSAEMNLLNGYTVSDYGSLLSGVRPSMNMSPFAERITVASSLGNSYNMSNENSTQSTMHIIARYSELFNGRLVNSYPEGQRAGSFEGEIAFYLHPNLDLSAYQWSQRASRWDNIGLYSHKEGMIKGLLSSIHLPDSPFRRDSVEYFKAIAEQKERAQRSITTPPNLRNAGSPGVLAERPYSTPPQASASQGVAFRTNYQPLAPTKSATEDKYFFGPSSSAYTRICRTSHASTPENDVGRGGSRNSGFQFPDHTAVANASLLDPGYPQSDAIDGYRHPHSNSSNNPQPSYDMTSIADGVEENTMLSQLRSVTAELPQFLRGDGQSTEPGTATVEQAFRQVPLACEAQGSHSPPSSNPGMDRGSPRGRIVAKPSESVSALRADAEPYAYNRTASGSTKLGICEPDAAPLLCFLHPKHEIVNVTGDRGLTPQNFEGPFFTGCMPTMQNPATHLSSPSDERRKLQQCYTNRPCLDLQQDISNAYMDEATKPRGKYERADVANTPLFRKLLHKGLANSICDQQECVGHEIGEDLDQVAGEMG</sequence>
<feature type="region of interest" description="Disordered" evidence="1">
    <location>
        <begin position="425"/>
        <end position="456"/>
    </location>
</feature>
<feature type="region of interest" description="Disordered" evidence="1">
    <location>
        <begin position="235"/>
        <end position="274"/>
    </location>
</feature>
<feature type="region of interest" description="Disordered" evidence="1">
    <location>
        <begin position="310"/>
        <end position="372"/>
    </location>
</feature>
<evidence type="ECO:0000313" key="2">
    <source>
        <dbReference type="EMBL" id="KAF2271652.1"/>
    </source>
</evidence>
<dbReference type="RefSeq" id="XP_033649191.1">
    <property type="nucleotide sequence ID" value="XM_033801806.1"/>
</dbReference>
<feature type="compositionally biased region" description="Polar residues" evidence="1">
    <location>
        <begin position="428"/>
        <end position="437"/>
    </location>
</feature>
<evidence type="ECO:0000256" key="1">
    <source>
        <dbReference type="SAM" id="MobiDB-lite"/>
    </source>
</evidence>
<dbReference type="Proteomes" id="UP000800097">
    <property type="component" value="Unassembled WGS sequence"/>
</dbReference>
<keyword evidence="3" id="KW-1185">Reference proteome</keyword>
<evidence type="ECO:0000313" key="3">
    <source>
        <dbReference type="Proteomes" id="UP000800097"/>
    </source>
</evidence>
<feature type="compositionally biased region" description="Low complexity" evidence="1">
    <location>
        <begin position="360"/>
        <end position="369"/>
    </location>
</feature>
<dbReference type="GeneID" id="54554981"/>
<dbReference type="EMBL" id="ML986535">
    <property type="protein sequence ID" value="KAF2271652.1"/>
    <property type="molecule type" value="Genomic_DNA"/>
</dbReference>
<feature type="region of interest" description="Disordered" evidence="1">
    <location>
        <begin position="1"/>
        <end position="73"/>
    </location>
</feature>
<reference evidence="2" key="1">
    <citation type="journal article" date="2020" name="Stud. Mycol.">
        <title>101 Dothideomycetes genomes: a test case for predicting lifestyles and emergence of pathogens.</title>
        <authorList>
            <person name="Haridas S."/>
            <person name="Albert R."/>
            <person name="Binder M."/>
            <person name="Bloem J."/>
            <person name="Labutti K."/>
            <person name="Salamov A."/>
            <person name="Andreopoulos B."/>
            <person name="Baker S."/>
            <person name="Barry K."/>
            <person name="Bills G."/>
            <person name="Bluhm B."/>
            <person name="Cannon C."/>
            <person name="Castanera R."/>
            <person name="Culley D."/>
            <person name="Daum C."/>
            <person name="Ezra D."/>
            <person name="Gonzalez J."/>
            <person name="Henrissat B."/>
            <person name="Kuo A."/>
            <person name="Liang C."/>
            <person name="Lipzen A."/>
            <person name="Lutzoni F."/>
            <person name="Magnuson J."/>
            <person name="Mondo S."/>
            <person name="Nolan M."/>
            <person name="Ohm R."/>
            <person name="Pangilinan J."/>
            <person name="Park H.-J."/>
            <person name="Ramirez L."/>
            <person name="Alfaro M."/>
            <person name="Sun H."/>
            <person name="Tritt A."/>
            <person name="Yoshinaga Y."/>
            <person name="Zwiers L.-H."/>
            <person name="Turgeon B."/>
            <person name="Goodwin S."/>
            <person name="Spatafora J."/>
            <person name="Crous P."/>
            <person name="Grigoriev I."/>
        </authorList>
    </citation>
    <scope>NUCLEOTIDE SEQUENCE</scope>
    <source>
        <strain evidence="2">CBS 379.55</strain>
    </source>
</reference>
<name>A0A6A6J5I1_WESOR</name>
<gene>
    <name evidence="2" type="ORF">EI97DRAFT_471004</name>
</gene>